<keyword evidence="2 6" id="KW-0812">Transmembrane</keyword>
<dbReference type="InterPro" id="IPR021134">
    <property type="entry name" value="Bestrophin-like"/>
</dbReference>
<evidence type="ECO:0000256" key="6">
    <source>
        <dbReference type="RuleBase" id="RU363126"/>
    </source>
</evidence>
<evidence type="ECO:0000256" key="7">
    <source>
        <dbReference type="SAM" id="MobiDB-lite"/>
    </source>
</evidence>
<keyword evidence="6" id="KW-0869">Chloride channel</keyword>
<dbReference type="GO" id="GO:0005886">
    <property type="term" value="C:plasma membrane"/>
    <property type="evidence" value="ECO:0007669"/>
    <property type="project" value="UniProtKB-SubCell"/>
</dbReference>
<keyword evidence="6" id="KW-0406">Ion transport</keyword>
<organism evidence="8">
    <name type="scientific">Schizaphis graminum</name>
    <name type="common">Green bug aphid</name>
    <dbReference type="NCBI Taxonomy" id="13262"/>
    <lineage>
        <taxon>Eukaryota</taxon>
        <taxon>Metazoa</taxon>
        <taxon>Ecdysozoa</taxon>
        <taxon>Arthropoda</taxon>
        <taxon>Hexapoda</taxon>
        <taxon>Insecta</taxon>
        <taxon>Pterygota</taxon>
        <taxon>Neoptera</taxon>
        <taxon>Paraneoptera</taxon>
        <taxon>Hemiptera</taxon>
        <taxon>Sternorrhyncha</taxon>
        <taxon>Aphidomorpha</taxon>
        <taxon>Aphidoidea</taxon>
        <taxon>Aphididae</taxon>
        <taxon>Aphidini</taxon>
        <taxon>Schizaphis</taxon>
    </lineage>
</organism>
<evidence type="ECO:0000256" key="3">
    <source>
        <dbReference type="ARBA" id="ARBA00022989"/>
    </source>
</evidence>
<dbReference type="GO" id="GO:0005254">
    <property type="term" value="F:chloride channel activity"/>
    <property type="evidence" value="ECO:0007669"/>
    <property type="project" value="UniProtKB-KW"/>
</dbReference>
<reference evidence="8" key="1">
    <citation type="submission" date="2018-04" db="EMBL/GenBank/DDBJ databases">
        <title>Transcriptome of Schizaphis graminum biotype I.</title>
        <authorList>
            <person name="Scully E.D."/>
            <person name="Geib S.M."/>
            <person name="Palmer N.A."/>
            <person name="Koch K."/>
            <person name="Bradshaw J."/>
            <person name="Heng-Moss T."/>
            <person name="Sarath G."/>
        </authorList>
    </citation>
    <scope>NUCLEOTIDE SEQUENCE</scope>
</reference>
<feature type="transmembrane region" description="Helical" evidence="6">
    <location>
        <begin position="37"/>
        <end position="57"/>
    </location>
</feature>
<proteinExistence type="inferred from homology"/>
<dbReference type="EMBL" id="GGMR01001667">
    <property type="protein sequence ID" value="MBY14286.1"/>
    <property type="molecule type" value="Transcribed_RNA"/>
</dbReference>
<comment type="function">
    <text evidence="6">Forms chloride channels.</text>
</comment>
<accession>A0A2S2NBY2</accession>
<keyword evidence="3 6" id="KW-1133">Transmembrane helix</keyword>
<feature type="compositionally biased region" description="Low complexity" evidence="7">
    <location>
        <begin position="171"/>
        <end position="180"/>
    </location>
</feature>
<evidence type="ECO:0000256" key="1">
    <source>
        <dbReference type="ARBA" id="ARBA00004370"/>
    </source>
</evidence>
<sequence>MRSRLVTTLAVYVYFVGSLMGNQYLDPRKGYPTHPIDLVVPIFTFLQFFFYMGWLMVAETLVNPFGEDDDDFDVNWLVDRNLQINVQETEHKPKILTEVSNTMTTMAKEYHKNAYIRDDYYNHFLDIEKINGEKHVNDFGESLVSLTDYSRSQPLPSTSTQTQYISRSKPHSASSCSGSGDESDREYKI</sequence>
<keyword evidence="6" id="KW-1003">Cell membrane</keyword>
<evidence type="ECO:0000256" key="4">
    <source>
        <dbReference type="ARBA" id="ARBA00023136"/>
    </source>
</evidence>
<dbReference type="PANTHER" id="PTHR10736:SF0">
    <property type="entry name" value="BESTROPHIN HOMOLOG"/>
    <property type="match status" value="1"/>
</dbReference>
<keyword evidence="6" id="KW-0813">Transport</keyword>
<dbReference type="InterPro" id="IPR000615">
    <property type="entry name" value="Bestrophin"/>
</dbReference>
<keyword evidence="4 6" id="KW-0472">Membrane</keyword>
<comment type="caution">
    <text evidence="6">Lacks conserved residue(s) required for the propagation of feature annotation.</text>
</comment>
<protein>
    <recommendedName>
        <fullName evidence="6">Bestrophin homolog</fullName>
    </recommendedName>
</protein>
<keyword evidence="6" id="KW-0407">Ion channel</keyword>
<name>A0A2S2NBY2_SCHGA</name>
<feature type="region of interest" description="Disordered" evidence="7">
    <location>
        <begin position="150"/>
        <end position="189"/>
    </location>
</feature>
<keyword evidence="6" id="KW-0868">Chloride</keyword>
<comment type="subcellular location">
    <subcellularLocation>
        <location evidence="6">Cell membrane</location>
        <topology evidence="6">Multi-pass membrane protein</topology>
    </subcellularLocation>
    <subcellularLocation>
        <location evidence="1">Membrane</location>
    </subcellularLocation>
</comment>
<evidence type="ECO:0000256" key="5">
    <source>
        <dbReference type="ARBA" id="ARBA00034769"/>
    </source>
</evidence>
<evidence type="ECO:0000313" key="8">
    <source>
        <dbReference type="EMBL" id="MBY14286.1"/>
    </source>
</evidence>
<dbReference type="PANTHER" id="PTHR10736">
    <property type="entry name" value="BESTROPHIN"/>
    <property type="match status" value="1"/>
</dbReference>
<dbReference type="GO" id="GO:0034707">
    <property type="term" value="C:chloride channel complex"/>
    <property type="evidence" value="ECO:0007669"/>
    <property type="project" value="UniProtKB-KW"/>
</dbReference>
<comment type="similarity">
    <text evidence="5 6">Belongs to the anion channel-forming bestrophin (TC 1.A.46) family. Calcium-sensitive chloride channel subfamily.</text>
</comment>
<gene>
    <name evidence="8" type="primary">BEST1</name>
    <name evidence="8" type="ORF">g.1465</name>
</gene>
<evidence type="ECO:0000256" key="2">
    <source>
        <dbReference type="ARBA" id="ARBA00022692"/>
    </source>
</evidence>
<dbReference type="Pfam" id="PF01062">
    <property type="entry name" value="Bestrophin"/>
    <property type="match status" value="1"/>
</dbReference>
<feature type="compositionally biased region" description="Polar residues" evidence="7">
    <location>
        <begin position="150"/>
        <end position="166"/>
    </location>
</feature>
<dbReference type="AlphaFoldDB" id="A0A2S2NBY2"/>